<name>A0A849K4A8_9BURK</name>
<proteinExistence type="predicted"/>
<organism evidence="1 2">
    <name type="scientific">Ramlibacter montanisoli</name>
    <dbReference type="NCBI Taxonomy" id="2732512"/>
    <lineage>
        <taxon>Bacteria</taxon>
        <taxon>Pseudomonadati</taxon>
        <taxon>Pseudomonadota</taxon>
        <taxon>Betaproteobacteria</taxon>
        <taxon>Burkholderiales</taxon>
        <taxon>Comamonadaceae</taxon>
        <taxon>Ramlibacter</taxon>
    </lineage>
</organism>
<gene>
    <name evidence="1" type="ORF">HK415_03710</name>
</gene>
<dbReference type="AlphaFoldDB" id="A0A849K4A8"/>
<accession>A0A849K4A8</accession>
<dbReference type="EMBL" id="JABFCS010000001">
    <property type="protein sequence ID" value="NNU42460.1"/>
    <property type="molecule type" value="Genomic_DNA"/>
</dbReference>
<comment type="caution">
    <text evidence="1">The sequence shown here is derived from an EMBL/GenBank/DDBJ whole genome shotgun (WGS) entry which is preliminary data.</text>
</comment>
<evidence type="ECO:0000313" key="2">
    <source>
        <dbReference type="Proteomes" id="UP000552954"/>
    </source>
</evidence>
<evidence type="ECO:0008006" key="3">
    <source>
        <dbReference type="Google" id="ProtNLM"/>
    </source>
</evidence>
<reference evidence="1 2" key="2">
    <citation type="submission" date="2020-06" db="EMBL/GenBank/DDBJ databases">
        <title>Ramlibacter rhizophilus sp. nov., isolated from rhizosphere soil of national flower Mugunghwa from South Korea.</title>
        <authorList>
            <person name="Zheng-Fei Y."/>
            <person name="Huan T."/>
        </authorList>
    </citation>
    <scope>NUCLEOTIDE SEQUENCE [LARGE SCALE GENOMIC DNA]</scope>
    <source>
        <strain evidence="1 2">B156</strain>
    </source>
</reference>
<sequence>MIAAAALAVLGGCAKKDSDAASAAAPAPVTAAQAPAAQSNAIFAAAPAQQAPARNLGKVLQAQDGGGYTYAEVQTAAGQKVWIAGSQIDAKPGTEVQWGNFAVMRNFEAKSIGKNFPEILFVDRWGPVGQAAKAVAPHGTFPQPQAAVSGAAPAAAGSGAGGTVKSVTNAGGYSYIEVDQGGQTVWVAATETPMKKGDKVEWQGASQMSNFTARSLNRTFDKIIFAQSVAVTK</sequence>
<evidence type="ECO:0000313" key="1">
    <source>
        <dbReference type="EMBL" id="NNU42460.1"/>
    </source>
</evidence>
<dbReference type="Proteomes" id="UP000552954">
    <property type="component" value="Unassembled WGS sequence"/>
</dbReference>
<protein>
    <recommendedName>
        <fullName evidence="3">NrfJ</fullName>
    </recommendedName>
</protein>
<reference evidence="1 2" key="1">
    <citation type="submission" date="2020-05" db="EMBL/GenBank/DDBJ databases">
        <authorList>
            <person name="Khan S.A."/>
            <person name="Jeon C.O."/>
            <person name="Chun B.H."/>
        </authorList>
    </citation>
    <scope>NUCLEOTIDE SEQUENCE [LARGE SCALE GENOMIC DNA]</scope>
    <source>
        <strain evidence="1 2">B156</strain>
    </source>
</reference>
<keyword evidence="2" id="KW-1185">Reference proteome</keyword>